<sequence>MPYPRSFAANWTVLSRDCRSERITPPFTMRLLTAGSNFGENSVGRKCLCAKVLLPAPLRPLRTTRESLGYGLQLRKGVHYRLLQANQSCCRLGGKVTLKTKCPLDQC</sequence>
<protein>
    <submittedName>
        <fullName evidence="1">Uncharacterized protein</fullName>
    </submittedName>
</protein>
<name>A0A517ZGW8_9PLAN</name>
<reference evidence="1 2" key="1">
    <citation type="submission" date="2019-02" db="EMBL/GenBank/DDBJ databases">
        <title>Deep-cultivation of Planctomycetes and their phenomic and genomic characterization uncovers novel biology.</title>
        <authorList>
            <person name="Wiegand S."/>
            <person name="Jogler M."/>
            <person name="Boedeker C."/>
            <person name="Pinto D."/>
            <person name="Vollmers J."/>
            <person name="Rivas-Marin E."/>
            <person name="Kohn T."/>
            <person name="Peeters S.H."/>
            <person name="Heuer A."/>
            <person name="Rast P."/>
            <person name="Oberbeckmann S."/>
            <person name="Bunk B."/>
            <person name="Jeske O."/>
            <person name="Meyerdierks A."/>
            <person name="Storesund J.E."/>
            <person name="Kallscheuer N."/>
            <person name="Luecker S."/>
            <person name="Lage O.M."/>
            <person name="Pohl T."/>
            <person name="Merkel B.J."/>
            <person name="Hornburger P."/>
            <person name="Mueller R.-W."/>
            <person name="Bruemmer F."/>
            <person name="Labrenz M."/>
            <person name="Spormann A.M."/>
            <person name="Op den Camp H."/>
            <person name="Overmann J."/>
            <person name="Amann R."/>
            <person name="Jetten M.S.M."/>
            <person name="Mascher T."/>
            <person name="Medema M.H."/>
            <person name="Devos D.P."/>
            <person name="Kaster A.-K."/>
            <person name="Ovreas L."/>
            <person name="Rohde M."/>
            <person name="Galperin M.Y."/>
            <person name="Jogler C."/>
        </authorList>
    </citation>
    <scope>NUCLEOTIDE SEQUENCE [LARGE SCALE GENOMIC DNA]</scope>
    <source>
        <strain evidence="1 2">Mal52</strain>
    </source>
</reference>
<dbReference type="EMBL" id="CP036276">
    <property type="protein sequence ID" value="QDU41724.1"/>
    <property type="molecule type" value="Genomic_DNA"/>
</dbReference>
<gene>
    <name evidence="1" type="ORF">Mal52_01780</name>
</gene>
<proteinExistence type="predicted"/>
<dbReference type="KEGG" id="sdyn:Mal52_01780"/>
<accession>A0A517ZGW8</accession>
<evidence type="ECO:0000313" key="1">
    <source>
        <dbReference type="EMBL" id="QDU41724.1"/>
    </source>
</evidence>
<organism evidence="1 2">
    <name type="scientific">Symmachiella dynata</name>
    <dbReference type="NCBI Taxonomy" id="2527995"/>
    <lineage>
        <taxon>Bacteria</taxon>
        <taxon>Pseudomonadati</taxon>
        <taxon>Planctomycetota</taxon>
        <taxon>Planctomycetia</taxon>
        <taxon>Planctomycetales</taxon>
        <taxon>Planctomycetaceae</taxon>
        <taxon>Symmachiella</taxon>
    </lineage>
</organism>
<keyword evidence="2" id="KW-1185">Reference proteome</keyword>
<evidence type="ECO:0000313" key="2">
    <source>
        <dbReference type="Proteomes" id="UP000319383"/>
    </source>
</evidence>
<dbReference type="Proteomes" id="UP000319383">
    <property type="component" value="Chromosome"/>
</dbReference>
<dbReference type="AlphaFoldDB" id="A0A517ZGW8"/>